<dbReference type="InterPro" id="IPR036397">
    <property type="entry name" value="RNaseH_sf"/>
</dbReference>
<dbReference type="GO" id="GO:0003676">
    <property type="term" value="F:nucleic acid binding"/>
    <property type="evidence" value="ECO:0007669"/>
    <property type="project" value="InterPro"/>
</dbReference>
<evidence type="ECO:0000313" key="2">
    <source>
        <dbReference type="EMBL" id="SFU85731.1"/>
    </source>
</evidence>
<dbReference type="Proteomes" id="UP000183656">
    <property type="component" value="Unassembled WGS sequence"/>
</dbReference>
<reference evidence="2 3" key="1">
    <citation type="submission" date="2016-10" db="EMBL/GenBank/DDBJ databases">
        <authorList>
            <person name="de Groot N.N."/>
        </authorList>
    </citation>
    <scope>NUCLEOTIDE SEQUENCE [LARGE SCALE GENOMIC DNA]</scope>
    <source>
        <strain evidence="2 3">R-24608</strain>
    </source>
</reference>
<dbReference type="GO" id="GO:0015074">
    <property type="term" value="P:DNA integration"/>
    <property type="evidence" value="ECO:0007669"/>
    <property type="project" value="InterPro"/>
</dbReference>
<dbReference type="SUPFAM" id="SSF53098">
    <property type="entry name" value="Ribonuclease H-like"/>
    <property type="match status" value="1"/>
</dbReference>
<dbReference type="PROSITE" id="PS50994">
    <property type="entry name" value="INTEGRASE"/>
    <property type="match status" value="1"/>
</dbReference>
<dbReference type="EMBL" id="FPBX01000027">
    <property type="protein sequence ID" value="SFU85731.1"/>
    <property type="molecule type" value="Genomic_DNA"/>
</dbReference>
<gene>
    <name evidence="2" type="ORF">SAMN04489707_102748</name>
</gene>
<keyword evidence="3" id="KW-1185">Reference proteome</keyword>
<organism evidence="2 3">
    <name type="scientific">Paenacidovorax caeni</name>
    <dbReference type="NCBI Taxonomy" id="343013"/>
    <lineage>
        <taxon>Bacteria</taxon>
        <taxon>Pseudomonadati</taxon>
        <taxon>Pseudomonadota</taxon>
        <taxon>Betaproteobacteria</taxon>
        <taxon>Burkholderiales</taxon>
        <taxon>Comamonadaceae</taxon>
        <taxon>Paenacidovorax</taxon>
    </lineage>
</organism>
<dbReference type="InterPro" id="IPR012337">
    <property type="entry name" value="RNaseH-like_sf"/>
</dbReference>
<dbReference type="RefSeq" id="WP_054256674.1">
    <property type="nucleotide sequence ID" value="NZ_CYIG01000022.1"/>
</dbReference>
<dbReference type="Gene3D" id="3.30.420.10">
    <property type="entry name" value="Ribonuclease H-like superfamily/Ribonuclease H"/>
    <property type="match status" value="1"/>
</dbReference>
<protein>
    <submittedName>
        <fullName evidence="2">Integrase core domain-containing protein</fullName>
    </submittedName>
</protein>
<evidence type="ECO:0000259" key="1">
    <source>
        <dbReference type="PROSITE" id="PS50994"/>
    </source>
</evidence>
<dbReference type="STRING" id="343013.SAMN04489707_102748"/>
<dbReference type="OrthoDB" id="371334at2"/>
<sequence>MSPALIEALLDVARRAQAAGHGGKEAVYAAACQHLGLSRATLMRRIKEVTVKPERKRRSDAGSTALSLPDAQLLSTTLMEGYRANDKAIHALKLALVRLRANRPHFACTLDAATGEIRPLSDSACARALRTYRLHPEQLRQPEPAQALASEHPNDVWQIDASISTLFYVPEGGVADMDKAVFYKNKPENFEKIKRQRLTRYVLTDHCSGAIFVHYVAGGESIVNMAEAFLAAIAKRPDQQMYGVPFHLMMDPGSAGIGGAFKTLLRRLQVKPVVNEAGNPRAKGQVENAHNLVETNFESGFKFQHVPSIAWINAQAAHWMRYYNSVRVHSRHGLTRWAKWMEITQQQLRLVDADLARQLLTHEPATPKVDSGLCVRFNGRVWSVKQVPNVMVGEKLTVTFNPFNPATAYVLDRDAQGGEVLIEVPEVQRDAHGFAEGAALIGREYKALPETAADANRKLVERIATSAQTDEQAAAARKAKALPLGGALDPYKHHADLPDVAMLPRRGTELQTGASVAQAAPELLTHFEAAKALAARGVPMSPELVGSLKSLHPDGVPEAELGALEARLTVRASLRVVGGQ</sequence>
<dbReference type="PANTHER" id="PTHR35004:SF7">
    <property type="entry name" value="INTEGRASE PROTEIN"/>
    <property type="match status" value="1"/>
</dbReference>
<accession>A0A1I7JKS5</accession>
<dbReference type="PANTHER" id="PTHR35004">
    <property type="entry name" value="TRANSPOSASE RV3428C-RELATED"/>
    <property type="match status" value="1"/>
</dbReference>
<proteinExistence type="predicted"/>
<dbReference type="AlphaFoldDB" id="A0A1I7JKS5"/>
<evidence type="ECO:0000313" key="3">
    <source>
        <dbReference type="Proteomes" id="UP000183656"/>
    </source>
</evidence>
<feature type="domain" description="Integrase catalytic" evidence="1">
    <location>
        <begin position="149"/>
        <end position="344"/>
    </location>
</feature>
<name>A0A1I7JKS5_9BURK</name>
<dbReference type="InterPro" id="IPR001584">
    <property type="entry name" value="Integrase_cat-core"/>
</dbReference>